<accession>A0A0R1MXQ6</accession>
<organism evidence="1 2">
    <name type="scientific">Schleiferilactobacillus perolens DSM 12744</name>
    <dbReference type="NCBI Taxonomy" id="1423792"/>
    <lineage>
        <taxon>Bacteria</taxon>
        <taxon>Bacillati</taxon>
        <taxon>Bacillota</taxon>
        <taxon>Bacilli</taxon>
        <taxon>Lactobacillales</taxon>
        <taxon>Lactobacillaceae</taxon>
        <taxon>Schleiferilactobacillus</taxon>
    </lineage>
</organism>
<dbReference type="EMBL" id="AZEC01000005">
    <property type="protein sequence ID" value="KRL12950.1"/>
    <property type="molecule type" value="Genomic_DNA"/>
</dbReference>
<evidence type="ECO:0000313" key="1">
    <source>
        <dbReference type="EMBL" id="KRL12950.1"/>
    </source>
</evidence>
<keyword evidence="2" id="KW-1185">Reference proteome</keyword>
<reference evidence="1 2" key="1">
    <citation type="journal article" date="2015" name="Genome Announc.">
        <title>Expanding the biotechnology potential of lactobacilli through comparative genomics of 213 strains and associated genera.</title>
        <authorList>
            <person name="Sun Z."/>
            <person name="Harris H.M."/>
            <person name="McCann A."/>
            <person name="Guo C."/>
            <person name="Argimon S."/>
            <person name="Zhang W."/>
            <person name="Yang X."/>
            <person name="Jeffery I.B."/>
            <person name="Cooney J.C."/>
            <person name="Kagawa T.F."/>
            <person name="Liu W."/>
            <person name="Song Y."/>
            <person name="Salvetti E."/>
            <person name="Wrobel A."/>
            <person name="Rasinkangas P."/>
            <person name="Parkhill J."/>
            <person name="Rea M.C."/>
            <person name="O'Sullivan O."/>
            <person name="Ritari J."/>
            <person name="Douillard F.P."/>
            <person name="Paul Ross R."/>
            <person name="Yang R."/>
            <person name="Briner A.E."/>
            <person name="Felis G.E."/>
            <person name="de Vos W.M."/>
            <person name="Barrangou R."/>
            <person name="Klaenhammer T.R."/>
            <person name="Caufield P.W."/>
            <person name="Cui Y."/>
            <person name="Zhang H."/>
            <person name="O'Toole P.W."/>
        </authorList>
    </citation>
    <scope>NUCLEOTIDE SEQUENCE [LARGE SCALE GENOMIC DNA]</scope>
    <source>
        <strain evidence="1 2">DSM 12744</strain>
    </source>
</reference>
<proteinExistence type="predicted"/>
<evidence type="ECO:0000313" key="2">
    <source>
        <dbReference type="Proteomes" id="UP000051330"/>
    </source>
</evidence>
<name>A0A0R1MXQ6_9LACO</name>
<dbReference type="Proteomes" id="UP000051330">
    <property type="component" value="Unassembled WGS sequence"/>
</dbReference>
<dbReference type="AlphaFoldDB" id="A0A0R1MXQ6"/>
<dbReference type="STRING" id="1423792.FD09_GL002490"/>
<protein>
    <submittedName>
        <fullName evidence="1">Uncharacterized protein</fullName>
    </submittedName>
</protein>
<comment type="caution">
    <text evidence="1">The sequence shown here is derived from an EMBL/GenBank/DDBJ whole genome shotgun (WGS) entry which is preliminary data.</text>
</comment>
<gene>
    <name evidence="1" type="ORF">FD09_GL002490</name>
</gene>
<sequence length="67" mass="7482">MRPRTLRAQSAVTAFQPHATEACVALARQAKPNLQAKKYTATFQLKTLEHDGDFFMSADTKTKTKRG</sequence>